<reference evidence="1 2" key="1">
    <citation type="submission" date="2024-02" db="EMBL/GenBank/DDBJ databases">
        <title>A new putative Pannonibacter species isolated from two cases of bloodstream infections in paediatric patients.</title>
        <authorList>
            <person name="Castellana S."/>
            <person name="De Laurentiis V."/>
            <person name="Grassi M."/>
            <person name="De Leonardis F."/>
            <person name="Mosca A."/>
            <person name="De Carlo C."/>
            <person name="Sparapano E."/>
            <person name="Ronga L."/>
            <person name="Santacroce L."/>
            <person name="Chironna M."/>
            <person name="De Robertis A."/>
            <person name="Bianco A."/>
            <person name="Del Sambro L."/>
            <person name="Capozzi L."/>
            <person name="Parisi A."/>
        </authorList>
    </citation>
    <scope>NUCLEOTIDE SEQUENCE [LARGE SCALE GENOMIC DNA]</scope>
    <source>
        <strain evidence="1 2">Pt2</strain>
    </source>
</reference>
<name>A0ABU7ZSL0_9HYPH</name>
<accession>A0ABU7ZSL0</accession>
<sequence>MVAMTKDRAVRSRALTTHSDPVAADAVIYTGALVCLNAAGNAVPGSTSTTLKARGVATDRVNNTGGAAGDVRVTSEVGVFAFANSASADEITRADIGATAYIVDDQTVAKTSGSSTRSAAGRIIDVDAAGVWVEIA</sequence>
<dbReference type="Proteomes" id="UP001380822">
    <property type="component" value="Unassembled WGS sequence"/>
</dbReference>
<keyword evidence="2" id="KW-1185">Reference proteome</keyword>
<dbReference type="RefSeq" id="WP_334252413.1">
    <property type="nucleotide sequence ID" value="NZ_JBAKBE010000011.1"/>
</dbReference>
<comment type="caution">
    <text evidence="1">The sequence shown here is derived from an EMBL/GenBank/DDBJ whole genome shotgun (WGS) entry which is preliminary data.</text>
</comment>
<protein>
    <recommendedName>
        <fullName evidence="3">Bacteriophage protein</fullName>
    </recommendedName>
</protein>
<evidence type="ECO:0000313" key="1">
    <source>
        <dbReference type="EMBL" id="MEH0098033.1"/>
    </source>
</evidence>
<evidence type="ECO:0000313" key="2">
    <source>
        <dbReference type="Proteomes" id="UP001380822"/>
    </source>
</evidence>
<evidence type="ECO:0008006" key="3">
    <source>
        <dbReference type="Google" id="ProtNLM"/>
    </source>
</evidence>
<organism evidence="1 2">
    <name type="scientific">Pannonibacter anstelovis</name>
    <dbReference type="NCBI Taxonomy" id="3121537"/>
    <lineage>
        <taxon>Bacteria</taxon>
        <taxon>Pseudomonadati</taxon>
        <taxon>Pseudomonadota</taxon>
        <taxon>Alphaproteobacteria</taxon>
        <taxon>Hyphomicrobiales</taxon>
        <taxon>Stappiaceae</taxon>
        <taxon>Pannonibacter</taxon>
    </lineage>
</organism>
<proteinExistence type="predicted"/>
<dbReference type="EMBL" id="JBAKBE010000011">
    <property type="protein sequence ID" value="MEH0098033.1"/>
    <property type="molecule type" value="Genomic_DNA"/>
</dbReference>
<gene>
    <name evidence="1" type="ORF">V6L76_17355</name>
</gene>